<evidence type="ECO:0000313" key="2">
    <source>
        <dbReference type="Proteomes" id="UP001215598"/>
    </source>
</evidence>
<dbReference type="EMBL" id="JARKIB010000573">
    <property type="protein sequence ID" value="KAJ7699443.1"/>
    <property type="molecule type" value="Genomic_DNA"/>
</dbReference>
<keyword evidence="2" id="KW-1185">Reference proteome</keyword>
<dbReference type="AlphaFoldDB" id="A0AAD7DTL8"/>
<name>A0AAD7DTL8_9AGAR</name>
<evidence type="ECO:0000313" key="1">
    <source>
        <dbReference type="EMBL" id="KAJ7699443.1"/>
    </source>
</evidence>
<sequence length="159" mass="17569">MRGKTSAKVLEAPLAKALPLTKALEILEPLPKALWAFTEVGRVHPPPVCTLLPLFLQFENGTADPDNWRLLHVLGNNANIPLTEFIYRTECLYPALGDSSKEWAEACSAAPAFSTSVVEFVERSAVQAVGKTAMRYVRLPDDDVETIQVPPMEKRRLLA</sequence>
<reference evidence="1" key="1">
    <citation type="submission" date="2023-03" db="EMBL/GenBank/DDBJ databases">
        <title>Massive genome expansion in bonnet fungi (Mycena s.s.) driven by repeated elements and novel gene families across ecological guilds.</title>
        <authorList>
            <consortium name="Lawrence Berkeley National Laboratory"/>
            <person name="Harder C.B."/>
            <person name="Miyauchi S."/>
            <person name="Viragh M."/>
            <person name="Kuo A."/>
            <person name="Thoen E."/>
            <person name="Andreopoulos B."/>
            <person name="Lu D."/>
            <person name="Skrede I."/>
            <person name="Drula E."/>
            <person name="Henrissat B."/>
            <person name="Morin E."/>
            <person name="Kohler A."/>
            <person name="Barry K."/>
            <person name="LaButti K."/>
            <person name="Morin E."/>
            <person name="Salamov A."/>
            <person name="Lipzen A."/>
            <person name="Mereny Z."/>
            <person name="Hegedus B."/>
            <person name="Baldrian P."/>
            <person name="Stursova M."/>
            <person name="Weitz H."/>
            <person name="Taylor A."/>
            <person name="Grigoriev I.V."/>
            <person name="Nagy L.G."/>
            <person name="Martin F."/>
            <person name="Kauserud H."/>
        </authorList>
    </citation>
    <scope>NUCLEOTIDE SEQUENCE</scope>
    <source>
        <strain evidence="1">CBHHK182m</strain>
    </source>
</reference>
<comment type="caution">
    <text evidence="1">The sequence shown here is derived from an EMBL/GenBank/DDBJ whole genome shotgun (WGS) entry which is preliminary data.</text>
</comment>
<dbReference type="Proteomes" id="UP001215598">
    <property type="component" value="Unassembled WGS sequence"/>
</dbReference>
<proteinExistence type="predicted"/>
<gene>
    <name evidence="1" type="ORF">B0H16DRAFT_1749416</name>
</gene>
<organism evidence="1 2">
    <name type="scientific">Mycena metata</name>
    <dbReference type="NCBI Taxonomy" id="1033252"/>
    <lineage>
        <taxon>Eukaryota</taxon>
        <taxon>Fungi</taxon>
        <taxon>Dikarya</taxon>
        <taxon>Basidiomycota</taxon>
        <taxon>Agaricomycotina</taxon>
        <taxon>Agaricomycetes</taxon>
        <taxon>Agaricomycetidae</taxon>
        <taxon>Agaricales</taxon>
        <taxon>Marasmiineae</taxon>
        <taxon>Mycenaceae</taxon>
        <taxon>Mycena</taxon>
    </lineage>
</organism>
<accession>A0AAD7DTL8</accession>
<protein>
    <submittedName>
        <fullName evidence="1">Uncharacterized protein</fullName>
    </submittedName>
</protein>